<accession>A0ABS4SEQ6</accession>
<protein>
    <recommendedName>
        <fullName evidence="4">Inner membrane protein</fullName>
    </recommendedName>
</protein>
<name>A0ABS4SEQ6_9PROT</name>
<feature type="transmembrane region" description="Helical" evidence="1">
    <location>
        <begin position="75"/>
        <end position="93"/>
    </location>
</feature>
<feature type="transmembrane region" description="Helical" evidence="1">
    <location>
        <begin position="135"/>
        <end position="158"/>
    </location>
</feature>
<dbReference type="Proteomes" id="UP000781958">
    <property type="component" value="Unassembled WGS sequence"/>
</dbReference>
<dbReference type="EMBL" id="JAGINP010000002">
    <property type="protein sequence ID" value="MBP2291058.1"/>
    <property type="molecule type" value="Genomic_DNA"/>
</dbReference>
<gene>
    <name evidence="2" type="ORF">J2851_000800</name>
</gene>
<keyword evidence="1" id="KW-1133">Transmembrane helix</keyword>
<keyword evidence="3" id="KW-1185">Reference proteome</keyword>
<dbReference type="Pfam" id="PF10688">
    <property type="entry name" value="Imp-YgjV"/>
    <property type="match status" value="1"/>
</dbReference>
<comment type="caution">
    <text evidence="2">The sequence shown here is derived from an EMBL/GenBank/DDBJ whole genome shotgun (WGS) entry which is preliminary data.</text>
</comment>
<feature type="transmembrane region" description="Helical" evidence="1">
    <location>
        <begin position="45"/>
        <end position="66"/>
    </location>
</feature>
<evidence type="ECO:0008006" key="4">
    <source>
        <dbReference type="Google" id="ProtNLM"/>
    </source>
</evidence>
<evidence type="ECO:0000313" key="3">
    <source>
        <dbReference type="Proteomes" id="UP000781958"/>
    </source>
</evidence>
<evidence type="ECO:0000256" key="1">
    <source>
        <dbReference type="SAM" id="Phobius"/>
    </source>
</evidence>
<proteinExistence type="predicted"/>
<keyword evidence="1" id="KW-0812">Transmembrane</keyword>
<keyword evidence="1" id="KW-0472">Membrane</keyword>
<organism evidence="2 3">
    <name type="scientific">Azospirillum rugosum</name>
    <dbReference type="NCBI Taxonomy" id="416170"/>
    <lineage>
        <taxon>Bacteria</taxon>
        <taxon>Pseudomonadati</taxon>
        <taxon>Pseudomonadota</taxon>
        <taxon>Alphaproteobacteria</taxon>
        <taxon>Rhodospirillales</taxon>
        <taxon>Azospirillaceae</taxon>
        <taxon>Azospirillum</taxon>
    </lineage>
</organism>
<dbReference type="RefSeq" id="WP_246500397.1">
    <property type="nucleotide sequence ID" value="NZ_JAGINP010000002.1"/>
</dbReference>
<evidence type="ECO:0000313" key="2">
    <source>
        <dbReference type="EMBL" id="MBP2291058.1"/>
    </source>
</evidence>
<reference evidence="2 3" key="1">
    <citation type="submission" date="2021-03" db="EMBL/GenBank/DDBJ databases">
        <title>Genomic Encyclopedia of Type Strains, Phase III (KMG-III): the genomes of soil and plant-associated and newly described type strains.</title>
        <authorList>
            <person name="Whitman W."/>
        </authorList>
    </citation>
    <scope>NUCLEOTIDE SEQUENCE [LARGE SCALE GENOMIC DNA]</scope>
    <source>
        <strain evidence="2 3">IMMIB AFH-6</strain>
    </source>
</reference>
<dbReference type="InterPro" id="IPR019629">
    <property type="entry name" value="Uncharacterised_HI1736/YgjV"/>
</dbReference>
<sequence>MTAADLFGGVGLALVAAWPWLTGRRALLAGQGASALAFALHYASLGAATGAAMSGLSVAQVAVAWADTRPRWRGALYAATAPALAVLVGWTWAGPESACAAAGLAFAMAARWARTAHGLRLLSMGSAWAWLAHDIIAGSVFGFVADVACMVGLAVGVLRARERLPRAE</sequence>